<comment type="caution">
    <text evidence="1">The sequence shown here is derived from an EMBL/GenBank/DDBJ whole genome shotgun (WGS) entry which is preliminary data.</text>
</comment>
<accession>A0A0A3JEC4</accession>
<gene>
    <name evidence="1" type="ORF">CD32_09090</name>
</gene>
<dbReference type="Proteomes" id="UP000030437">
    <property type="component" value="Unassembled WGS sequence"/>
</dbReference>
<organism evidence="1 2">
    <name type="scientific">Lysinibacillus odysseyi 34hs-1 = NBRC 100172</name>
    <dbReference type="NCBI Taxonomy" id="1220589"/>
    <lineage>
        <taxon>Bacteria</taxon>
        <taxon>Bacillati</taxon>
        <taxon>Bacillota</taxon>
        <taxon>Bacilli</taxon>
        <taxon>Bacillales</taxon>
        <taxon>Bacillaceae</taxon>
        <taxon>Lysinibacillus</taxon>
    </lineage>
</organism>
<protein>
    <submittedName>
        <fullName evidence="1">Uncharacterized protein</fullName>
    </submittedName>
</protein>
<evidence type="ECO:0000313" key="2">
    <source>
        <dbReference type="Proteomes" id="UP000030437"/>
    </source>
</evidence>
<keyword evidence="2" id="KW-1185">Reference proteome</keyword>
<sequence>MLSKIYLAIKAWIILQLTNLKNWWLSLFNKTSNQDNSRPADANNVDSVKEAYFNEIENEHRELQSIEDYLLEDVQEPVGNIPLDPPLAEGMSSTAPPLEGSMVSVPPPPSAGVISVPPPPGAGAISVPPPPGGGAISVPPPPGASTISVPPLPGNGVVPPAIPLNIGQHAASSVSNISGGAASVTPFTTTEAAVPSSLNEADGNSTVSLESEVANMSLPSEPVIPLYDGKYDHLFSTIETESSVPSTVVNEEIWDTLKEKLPEGYSIPAPTSMMLYKRKY</sequence>
<dbReference type="AlphaFoldDB" id="A0A0A3JEC4"/>
<dbReference type="EMBL" id="JPVP01000054">
    <property type="protein sequence ID" value="KGR85377.1"/>
    <property type="molecule type" value="Genomic_DNA"/>
</dbReference>
<dbReference type="STRING" id="1220589.CD32_09090"/>
<dbReference type="OrthoDB" id="9983178at2"/>
<proteinExistence type="predicted"/>
<dbReference type="RefSeq" id="WP_036153724.1">
    <property type="nucleotide sequence ID" value="NZ_AVCX01000007.1"/>
</dbReference>
<evidence type="ECO:0000313" key="1">
    <source>
        <dbReference type="EMBL" id="KGR85377.1"/>
    </source>
</evidence>
<name>A0A0A3JEC4_9BACI</name>
<reference evidence="1 2" key="1">
    <citation type="submission" date="2014-02" db="EMBL/GenBank/DDBJ databases">
        <title>Draft genome sequence of Lysinibacillus odysseyi NBRC 100172.</title>
        <authorList>
            <person name="Zhang F."/>
            <person name="Wang G."/>
            <person name="Zhang L."/>
        </authorList>
    </citation>
    <scope>NUCLEOTIDE SEQUENCE [LARGE SCALE GENOMIC DNA]</scope>
    <source>
        <strain evidence="1 2">NBRC 100172</strain>
    </source>
</reference>